<dbReference type="EMBL" id="JAUSWB010000003">
    <property type="protein sequence ID" value="MDQ0428671.1"/>
    <property type="molecule type" value="Genomic_DNA"/>
</dbReference>
<sequence>MKKLLMILFTVVLVFGFASGSLASSGNDDSNVTKTVTFEKGVTTIVTTTVDVSHDKEVKEKKSTDTSTVKKSKKAVSEKVDVVVTKEKHPTNHKLYRDVKTATTYKVVKLTKWDEVTKTTKIKTTITPVKIIKTTVNTLKHKGAPGSNGKVISDETTVDKDKKFGEPKVKVTTKKSVSKENVKTSTSKKAIDKKVTYSEWKKYH</sequence>
<dbReference type="RefSeq" id="WP_308786833.1">
    <property type="nucleotide sequence ID" value="NZ_JAUSWB010000003.1"/>
</dbReference>
<feature type="chain" id="PRO_5045412618" description="G5 domain-containing protein" evidence="1">
    <location>
        <begin position="24"/>
        <end position="204"/>
    </location>
</feature>
<organism evidence="2 3">
    <name type="scientific">Planomicrobium stackebrandtii</name>
    <dbReference type="NCBI Taxonomy" id="253160"/>
    <lineage>
        <taxon>Bacteria</taxon>
        <taxon>Bacillati</taxon>
        <taxon>Bacillota</taxon>
        <taxon>Bacilli</taxon>
        <taxon>Bacillales</taxon>
        <taxon>Caryophanaceae</taxon>
        <taxon>Planomicrobium</taxon>
    </lineage>
</organism>
<dbReference type="Proteomes" id="UP001241988">
    <property type="component" value="Unassembled WGS sequence"/>
</dbReference>
<evidence type="ECO:0000256" key="1">
    <source>
        <dbReference type="SAM" id="SignalP"/>
    </source>
</evidence>
<evidence type="ECO:0000313" key="2">
    <source>
        <dbReference type="EMBL" id="MDQ0428671.1"/>
    </source>
</evidence>
<comment type="caution">
    <text evidence="2">The sequence shown here is derived from an EMBL/GenBank/DDBJ whole genome shotgun (WGS) entry which is preliminary data.</text>
</comment>
<evidence type="ECO:0008006" key="4">
    <source>
        <dbReference type="Google" id="ProtNLM"/>
    </source>
</evidence>
<name>A0ABU0GTI1_9BACL</name>
<evidence type="ECO:0000313" key="3">
    <source>
        <dbReference type="Proteomes" id="UP001241988"/>
    </source>
</evidence>
<accession>A0ABU0GTI1</accession>
<keyword evidence="3" id="KW-1185">Reference proteome</keyword>
<proteinExistence type="predicted"/>
<reference evidence="2 3" key="1">
    <citation type="submission" date="2023-07" db="EMBL/GenBank/DDBJ databases">
        <title>Genomic Encyclopedia of Type Strains, Phase IV (KMG-IV): sequencing the most valuable type-strain genomes for metagenomic binning, comparative biology and taxonomic classification.</title>
        <authorList>
            <person name="Goeker M."/>
        </authorList>
    </citation>
    <scope>NUCLEOTIDE SEQUENCE [LARGE SCALE GENOMIC DNA]</scope>
    <source>
        <strain evidence="2 3">DSM 16419</strain>
    </source>
</reference>
<feature type="signal peptide" evidence="1">
    <location>
        <begin position="1"/>
        <end position="23"/>
    </location>
</feature>
<gene>
    <name evidence="2" type="ORF">QOZ98_001497</name>
</gene>
<keyword evidence="1" id="KW-0732">Signal</keyword>
<protein>
    <recommendedName>
        <fullName evidence="4">G5 domain-containing protein</fullName>
    </recommendedName>
</protein>